<evidence type="ECO:0000256" key="2">
    <source>
        <dbReference type="ARBA" id="ARBA00023242"/>
    </source>
</evidence>
<dbReference type="RefSeq" id="XP_060123430.1">
    <property type="nucleotide sequence ID" value="XM_060267447.1"/>
</dbReference>
<evidence type="ECO:0000259" key="4">
    <source>
        <dbReference type="Pfam" id="PF01878"/>
    </source>
</evidence>
<sequence length="240" mass="27087">MGTHWLMKSEPEPRVVQGVDVSFSADTFEKAKVTSWEGVRNYQARQFLRDEMKVGHEVLFYHSNTKLPGIAALAEVCRDGYPDPTAWDSKHPYYDAKATDKANPRWFRVDVRFVRRLPYFVPLALLQHIAQGLSAEQRKDVAYLSDEHLAGIAGMALLNRSRLSVQPVQTSAYEAVCLLGDHGNFSTWPGKWNEDGAKRRRAEANTPTKRAKMNQDTRAPNAAPPPSDAAPRTRRARRSP</sequence>
<dbReference type="AlphaFoldDB" id="A0AAF0F0J2"/>
<dbReference type="Pfam" id="PF01878">
    <property type="entry name" value="EVE"/>
    <property type="match status" value="1"/>
</dbReference>
<keyword evidence="2" id="KW-0539">Nucleus</keyword>
<dbReference type="InterPro" id="IPR047197">
    <property type="entry name" value="THYN1-like_EVE"/>
</dbReference>
<evidence type="ECO:0000313" key="6">
    <source>
        <dbReference type="Proteomes" id="UP001217754"/>
    </source>
</evidence>
<accession>A0AAF0F0J2</accession>
<dbReference type="GO" id="GO:0005634">
    <property type="term" value="C:nucleus"/>
    <property type="evidence" value="ECO:0007669"/>
    <property type="project" value="UniProtKB-SubCell"/>
</dbReference>
<reference evidence="5" key="1">
    <citation type="submission" date="2023-03" db="EMBL/GenBank/DDBJ databases">
        <title>Mating type loci evolution in Malassezia.</title>
        <authorList>
            <person name="Coelho M.A."/>
        </authorList>
    </citation>
    <scope>NUCLEOTIDE SEQUENCE</scope>
    <source>
        <strain evidence="5">CBS 9431</strain>
    </source>
</reference>
<evidence type="ECO:0000313" key="5">
    <source>
        <dbReference type="EMBL" id="WFD40533.1"/>
    </source>
</evidence>
<dbReference type="InterPro" id="IPR015947">
    <property type="entry name" value="PUA-like_sf"/>
</dbReference>
<dbReference type="CDD" id="cd21133">
    <property type="entry name" value="EVE"/>
    <property type="match status" value="1"/>
</dbReference>
<feature type="domain" description="EVE" evidence="4">
    <location>
        <begin position="4"/>
        <end position="177"/>
    </location>
</feature>
<dbReference type="Gene3D" id="3.10.590.10">
    <property type="entry name" value="ph1033 like domains"/>
    <property type="match status" value="1"/>
</dbReference>
<dbReference type="InterPro" id="IPR052181">
    <property type="entry name" value="5hmC_binding"/>
</dbReference>
<evidence type="ECO:0000256" key="3">
    <source>
        <dbReference type="SAM" id="MobiDB-lite"/>
    </source>
</evidence>
<name>A0AAF0F0J2_9BASI</name>
<evidence type="ECO:0000256" key="1">
    <source>
        <dbReference type="ARBA" id="ARBA00004123"/>
    </source>
</evidence>
<dbReference type="InterPro" id="IPR002740">
    <property type="entry name" value="EVE_domain"/>
</dbReference>
<keyword evidence="6" id="KW-1185">Reference proteome</keyword>
<comment type="subcellular location">
    <subcellularLocation>
        <location evidence="1">Nucleus</location>
    </subcellularLocation>
</comment>
<proteinExistence type="predicted"/>
<organism evidence="5 6">
    <name type="scientific">Malassezia japonica</name>
    <dbReference type="NCBI Taxonomy" id="223818"/>
    <lineage>
        <taxon>Eukaryota</taxon>
        <taxon>Fungi</taxon>
        <taxon>Dikarya</taxon>
        <taxon>Basidiomycota</taxon>
        <taxon>Ustilaginomycotina</taxon>
        <taxon>Malasseziomycetes</taxon>
        <taxon>Malasseziales</taxon>
        <taxon>Malasseziaceae</taxon>
        <taxon>Malassezia</taxon>
    </lineage>
</organism>
<dbReference type="PANTHER" id="PTHR14087">
    <property type="entry name" value="THYMOCYTE NUCLEAR PROTEIN 1"/>
    <property type="match status" value="1"/>
</dbReference>
<dbReference type="EMBL" id="CP119964">
    <property type="protein sequence ID" value="WFD40533.1"/>
    <property type="molecule type" value="Genomic_DNA"/>
</dbReference>
<gene>
    <name evidence="5" type="ORF">MJAP1_003519</name>
</gene>
<protein>
    <recommendedName>
        <fullName evidence="4">EVE domain-containing protein</fullName>
    </recommendedName>
</protein>
<dbReference type="PANTHER" id="PTHR14087:SF7">
    <property type="entry name" value="THYMOCYTE NUCLEAR PROTEIN 1"/>
    <property type="match status" value="1"/>
</dbReference>
<dbReference type="FunFam" id="3.10.590.10:FF:000006">
    <property type="entry name" value="Chromosome 7, whole genome shotgun sequence"/>
    <property type="match status" value="1"/>
</dbReference>
<dbReference type="SUPFAM" id="SSF88697">
    <property type="entry name" value="PUA domain-like"/>
    <property type="match status" value="1"/>
</dbReference>
<dbReference type="Proteomes" id="UP001217754">
    <property type="component" value="Chromosome 7"/>
</dbReference>
<feature type="region of interest" description="Disordered" evidence="3">
    <location>
        <begin position="189"/>
        <end position="240"/>
    </location>
</feature>
<dbReference type="GeneID" id="85227170"/>